<dbReference type="Gene3D" id="1.10.10.60">
    <property type="entry name" value="Homeodomain-like"/>
    <property type="match status" value="1"/>
</dbReference>
<dbReference type="PROSITE" id="PS00041">
    <property type="entry name" value="HTH_ARAC_FAMILY_1"/>
    <property type="match status" value="1"/>
</dbReference>
<evidence type="ECO:0000259" key="7">
    <source>
        <dbReference type="PROSITE" id="PS01124"/>
    </source>
</evidence>
<dbReference type="PROSITE" id="PS01124">
    <property type="entry name" value="HTH_ARAC_FAMILY_2"/>
    <property type="match status" value="1"/>
</dbReference>
<dbReference type="EMBL" id="AP014862">
    <property type="protein sequence ID" value="BAU74873.1"/>
    <property type="molecule type" value="Genomic_DNA"/>
</dbReference>
<keyword evidence="5" id="KW-0804">Transcription</keyword>
<dbReference type="InterPro" id="IPR035418">
    <property type="entry name" value="AraC-bd_2"/>
</dbReference>
<evidence type="ECO:0000256" key="2">
    <source>
        <dbReference type="ARBA" id="ARBA00023015"/>
    </source>
</evidence>
<evidence type="ECO:0000256" key="6">
    <source>
        <dbReference type="ARBA" id="ARBA00037345"/>
    </source>
</evidence>
<comment type="subcellular location">
    <subcellularLocation>
        <location evidence="1">Cytoplasm</location>
    </subcellularLocation>
</comment>
<dbReference type="GO" id="GO:0009893">
    <property type="term" value="P:positive regulation of metabolic process"/>
    <property type="evidence" value="ECO:0007669"/>
    <property type="project" value="UniProtKB-ARBA"/>
</dbReference>
<dbReference type="AlphaFoldDB" id="A0AAD1C0R9"/>
<dbReference type="InterPro" id="IPR018060">
    <property type="entry name" value="HTH_AraC"/>
</dbReference>
<dbReference type="Proteomes" id="UP000218554">
    <property type="component" value="Chromosome"/>
</dbReference>
<feature type="domain" description="HTH araC/xylS-type" evidence="7">
    <location>
        <begin position="211"/>
        <end position="312"/>
    </location>
</feature>
<dbReference type="InterPro" id="IPR018062">
    <property type="entry name" value="HTH_AraC-typ_CS"/>
</dbReference>
<comment type="function">
    <text evidence="6">Regulatory protein of the TOL plasmid xyl operons. XylS activates the xylXYZLTEGFJQKIH operon required for the degradation of toluene, m-xylene and p-xylene.</text>
</comment>
<organism evidence="8 9">
    <name type="scientific">Metapseudomonas furukawaii</name>
    <name type="common">Pseudomonas furukawaii</name>
    <dbReference type="NCBI Taxonomy" id="1149133"/>
    <lineage>
        <taxon>Bacteria</taxon>
        <taxon>Pseudomonadati</taxon>
        <taxon>Pseudomonadota</taxon>
        <taxon>Gammaproteobacteria</taxon>
        <taxon>Pseudomonadales</taxon>
        <taxon>Pseudomonadaceae</taxon>
        <taxon>Metapseudomonas</taxon>
    </lineage>
</organism>
<dbReference type="InterPro" id="IPR020449">
    <property type="entry name" value="Tscrpt_reg_AraC-type_HTH"/>
</dbReference>
<dbReference type="PANTHER" id="PTHR46796">
    <property type="entry name" value="HTH-TYPE TRANSCRIPTIONAL ACTIVATOR RHAS-RELATED"/>
    <property type="match status" value="1"/>
</dbReference>
<dbReference type="InterPro" id="IPR050204">
    <property type="entry name" value="AraC_XylS_family_regulators"/>
</dbReference>
<dbReference type="GO" id="GO:0043565">
    <property type="term" value="F:sequence-specific DNA binding"/>
    <property type="evidence" value="ECO:0007669"/>
    <property type="project" value="InterPro"/>
</dbReference>
<accession>A0AAD1C0R9</accession>
<keyword evidence="3" id="KW-0238">DNA-binding</keyword>
<keyword evidence="2" id="KW-0805">Transcription regulation</keyword>
<dbReference type="Pfam" id="PF12833">
    <property type="entry name" value="HTH_18"/>
    <property type="match status" value="1"/>
</dbReference>
<sequence length="316" mass="34949">MLSQVSSPRDFDAWLRALQGVCGRFESRPPQGHGLFIGEIGRQDLSGLEVAQIRTNAGVISRQRTSIDHDDDRHCFLIIQRAGRAQLKQEGDCLELGPGEMALMDSARSCEIVPHGLIEHASFHLARDEVCRVMPEGRPTFGKLSQQCASGRVLRTLVEQICGGELDGCAGMEEGEALQEALIALLAPSLRQQSVAALSELEGSHNAGLRVLAQQLIDQSLSEPGLTPLSLARQLNISVRQLYRLFEEQGDSVCRFIQRARLKRSAADLSNPRLRNESITDIAFRWGFTDSAHFSRTFKKHFDQSPRDYRASAMAG</sequence>
<evidence type="ECO:0000313" key="9">
    <source>
        <dbReference type="Proteomes" id="UP000218554"/>
    </source>
</evidence>
<keyword evidence="4" id="KW-0010">Activator</keyword>
<reference evidence="8 9" key="2">
    <citation type="journal article" date="2017" name="Int. J. Syst. Evol. Microbiol.">
        <title>Pseudomonas furukawaii sp. nov., a polychlorinated biphenyl-degrading bacterium isolated from biphenyl-contaminated soil in Japan.</title>
        <authorList>
            <person name="Kimura N."/>
            <person name="Watanabe T."/>
            <person name="Suenaga H."/>
            <person name="Fujihara H."/>
            <person name="Futagami T."/>
            <person name="Goto M."/>
            <person name="Hanada S."/>
            <person name="Hirose J."/>
        </authorList>
    </citation>
    <scope>NUCLEOTIDE SEQUENCE [LARGE SCALE GENOMIC DNA]</scope>
    <source>
        <strain evidence="9">DSM 10086 / NBRC 110670 / KF707</strain>
    </source>
</reference>
<dbReference type="KEGG" id="pfuw:KF707C_31850"/>
<dbReference type="GO" id="GO:0005737">
    <property type="term" value="C:cytoplasm"/>
    <property type="evidence" value="ECO:0007669"/>
    <property type="project" value="UniProtKB-SubCell"/>
</dbReference>
<protein>
    <submittedName>
        <fullName evidence="8">Transcriptional regulator</fullName>
    </submittedName>
</protein>
<dbReference type="InterPro" id="IPR009057">
    <property type="entry name" value="Homeodomain-like_sf"/>
</dbReference>
<dbReference type="SUPFAM" id="SSF46689">
    <property type="entry name" value="Homeodomain-like"/>
    <property type="match status" value="1"/>
</dbReference>
<evidence type="ECO:0000256" key="3">
    <source>
        <dbReference type="ARBA" id="ARBA00023125"/>
    </source>
</evidence>
<evidence type="ECO:0000313" key="8">
    <source>
        <dbReference type="EMBL" id="BAU74873.1"/>
    </source>
</evidence>
<reference evidence="9" key="1">
    <citation type="submission" date="2015-05" db="EMBL/GenBank/DDBJ databases">
        <title>Draft genome sequencing of a biphenyl-degrading bacterium, Pseudomonas balearica KF707 (=NBRC110670).</title>
        <authorList>
            <person name="Kimura N."/>
            <person name="Hirose J."/>
            <person name="Watanabe T."/>
            <person name="Suenaga H."/>
            <person name="Fujihara H."/>
            <person name="Noguchi M."/>
            <person name="Hashimoto M."/>
            <person name="Shimodaira J."/>
            <person name="Tsuchikane K."/>
            <person name="Hosoyama A."/>
            <person name="Yamazoe A."/>
            <person name="Fujita N."/>
            <person name="Furukawa K."/>
        </authorList>
    </citation>
    <scope>NUCLEOTIDE SEQUENCE [LARGE SCALE GENOMIC DNA]</scope>
    <source>
        <strain evidence="9">DSM 10086 / NBRC 110670 / KF707</strain>
    </source>
</reference>
<name>A0AAD1C0R9_METFU</name>
<evidence type="ECO:0000256" key="1">
    <source>
        <dbReference type="ARBA" id="ARBA00004496"/>
    </source>
</evidence>
<dbReference type="Pfam" id="PF14525">
    <property type="entry name" value="AraC_binding_2"/>
    <property type="match status" value="1"/>
</dbReference>
<proteinExistence type="predicted"/>
<dbReference type="PANTHER" id="PTHR46796:SF6">
    <property type="entry name" value="ARAC SUBFAMILY"/>
    <property type="match status" value="1"/>
</dbReference>
<keyword evidence="9" id="KW-1185">Reference proteome</keyword>
<dbReference type="RefSeq" id="WP_004420767.1">
    <property type="nucleotide sequence ID" value="NZ_AJMR01000060.1"/>
</dbReference>
<dbReference type="NCBIfam" id="NF007243">
    <property type="entry name" value="PRK09685.1"/>
    <property type="match status" value="1"/>
</dbReference>
<evidence type="ECO:0000256" key="4">
    <source>
        <dbReference type="ARBA" id="ARBA00023159"/>
    </source>
</evidence>
<dbReference type="SMART" id="SM00342">
    <property type="entry name" value="HTH_ARAC"/>
    <property type="match status" value="1"/>
</dbReference>
<gene>
    <name evidence="8" type="ORF">KF707C_31850</name>
</gene>
<dbReference type="PRINTS" id="PR00032">
    <property type="entry name" value="HTHARAC"/>
</dbReference>
<evidence type="ECO:0000256" key="5">
    <source>
        <dbReference type="ARBA" id="ARBA00023163"/>
    </source>
</evidence>
<dbReference type="GO" id="GO:0003700">
    <property type="term" value="F:DNA-binding transcription factor activity"/>
    <property type="evidence" value="ECO:0007669"/>
    <property type="project" value="InterPro"/>
</dbReference>